<dbReference type="PRINTS" id="PR00420">
    <property type="entry name" value="RNGMNOXGNASE"/>
</dbReference>
<keyword evidence="6" id="KW-1185">Reference proteome</keyword>
<proteinExistence type="predicted"/>
<sequence length="499" mass="53657">MKDTDVIVVGAGPTGLMLACELALRGVRCRVVERRAEQPNITRAFAVHARTLELLDARGLGDDLVPRGVVVREVGPAPGANIDLRELGTRYPMILIVPQSGTEQLLLQRARELGVDVVEGAEIVALRQDADQVVVELADGSAQAARYVVGCDGAHSTVRGLLGVDFVGTQYETHILLADVRLTDPPEDAMFASSNNNGAVVVVPFGDGWFRAIAWDRSREQVPLTEPLPMEEMRAAFGRIAGTDFGMREQRWSSRFLSERRQARHYRIGRVFLAGDAAHVHSPLGGQGMNTGIQDAMNLGWKLAAAVHGRAPSWLVDSYQDERHRVGAQVLALTDGFNRLILGRSAIGRAVQSRVLRLIVGFGPTRRAMAGRLTGIGITYPATGPGRHPWAGRRMPDLPCSGGRLYEFLRDGRFVLLDTTEGGAGAEAASAGRGQVKIARCERSAAAALPAMVLVRPDGYVAWAGDDRSDLAHDARSAMAHWCGTSAYAEAGEGPRASA</sequence>
<dbReference type="GO" id="GO:0016709">
    <property type="term" value="F:oxidoreductase activity, acting on paired donors, with incorporation or reduction of molecular oxygen, NAD(P)H as one donor, and incorporation of one atom of oxygen"/>
    <property type="evidence" value="ECO:0007669"/>
    <property type="project" value="UniProtKB-ARBA"/>
</dbReference>
<dbReference type="PANTHER" id="PTHR43004">
    <property type="entry name" value="TRK SYSTEM POTASSIUM UPTAKE PROTEIN"/>
    <property type="match status" value="1"/>
</dbReference>
<dbReference type="InterPro" id="IPR036188">
    <property type="entry name" value="FAD/NAD-bd_sf"/>
</dbReference>
<dbReference type="GO" id="GO:0071949">
    <property type="term" value="F:FAD binding"/>
    <property type="evidence" value="ECO:0007669"/>
    <property type="project" value="InterPro"/>
</dbReference>
<dbReference type="Proteomes" id="UP000319818">
    <property type="component" value="Unassembled WGS sequence"/>
</dbReference>
<evidence type="ECO:0000256" key="2">
    <source>
        <dbReference type="ARBA" id="ARBA00022630"/>
    </source>
</evidence>
<feature type="domain" description="FAD-binding" evidence="4">
    <location>
        <begin position="3"/>
        <end position="332"/>
    </location>
</feature>
<dbReference type="PROSITE" id="PS51257">
    <property type="entry name" value="PROKAR_LIPOPROTEIN"/>
    <property type="match status" value="1"/>
</dbReference>
<dbReference type="Gene3D" id="3.40.30.120">
    <property type="match status" value="1"/>
</dbReference>
<organism evidence="5 6">
    <name type="scientific">Pseudonocardia cypriaca</name>
    <dbReference type="NCBI Taxonomy" id="882449"/>
    <lineage>
        <taxon>Bacteria</taxon>
        <taxon>Bacillati</taxon>
        <taxon>Actinomycetota</taxon>
        <taxon>Actinomycetes</taxon>
        <taxon>Pseudonocardiales</taxon>
        <taxon>Pseudonocardiaceae</taxon>
        <taxon>Pseudonocardia</taxon>
    </lineage>
</organism>
<dbReference type="PANTHER" id="PTHR43004:SF19">
    <property type="entry name" value="BINDING MONOOXYGENASE, PUTATIVE (JCVI)-RELATED"/>
    <property type="match status" value="1"/>
</dbReference>
<dbReference type="Gene3D" id="3.30.70.2450">
    <property type="match status" value="1"/>
</dbReference>
<dbReference type="AlphaFoldDB" id="A0A543FST4"/>
<dbReference type="Pfam" id="PF21274">
    <property type="entry name" value="Rng_hyd_C"/>
    <property type="match status" value="1"/>
</dbReference>
<accession>A0A543FST4</accession>
<dbReference type="InterPro" id="IPR002938">
    <property type="entry name" value="FAD-bd"/>
</dbReference>
<comment type="caution">
    <text evidence="5">The sequence shown here is derived from an EMBL/GenBank/DDBJ whole genome shotgun (WGS) entry which is preliminary data.</text>
</comment>
<evidence type="ECO:0000313" key="6">
    <source>
        <dbReference type="Proteomes" id="UP000319818"/>
    </source>
</evidence>
<keyword evidence="3" id="KW-0274">FAD</keyword>
<keyword evidence="2" id="KW-0285">Flavoprotein</keyword>
<evidence type="ECO:0000256" key="3">
    <source>
        <dbReference type="ARBA" id="ARBA00022827"/>
    </source>
</evidence>
<evidence type="ECO:0000259" key="4">
    <source>
        <dbReference type="Pfam" id="PF01494"/>
    </source>
</evidence>
<dbReference type="OrthoDB" id="4141215at2"/>
<gene>
    <name evidence="5" type="ORF">FB388_4048</name>
</gene>
<dbReference type="InterPro" id="IPR050641">
    <property type="entry name" value="RIFMO-like"/>
</dbReference>
<comment type="cofactor">
    <cofactor evidence="1">
        <name>FAD</name>
        <dbReference type="ChEBI" id="CHEBI:57692"/>
    </cofactor>
</comment>
<dbReference type="EMBL" id="VFPH01000002">
    <property type="protein sequence ID" value="TQM36861.1"/>
    <property type="molecule type" value="Genomic_DNA"/>
</dbReference>
<reference evidence="5 6" key="1">
    <citation type="submission" date="2019-06" db="EMBL/GenBank/DDBJ databases">
        <title>Sequencing the genomes of 1000 actinobacteria strains.</title>
        <authorList>
            <person name="Klenk H.-P."/>
        </authorList>
    </citation>
    <scope>NUCLEOTIDE SEQUENCE [LARGE SCALE GENOMIC DNA]</scope>
    <source>
        <strain evidence="5 6">DSM 45511</strain>
    </source>
</reference>
<evidence type="ECO:0000313" key="5">
    <source>
        <dbReference type="EMBL" id="TQM36861.1"/>
    </source>
</evidence>
<dbReference type="RefSeq" id="WP_142103712.1">
    <property type="nucleotide sequence ID" value="NZ_VFPH01000002.1"/>
</dbReference>
<name>A0A543FST4_9PSEU</name>
<evidence type="ECO:0000256" key="1">
    <source>
        <dbReference type="ARBA" id="ARBA00001974"/>
    </source>
</evidence>
<dbReference type="Pfam" id="PF01494">
    <property type="entry name" value="FAD_binding_3"/>
    <property type="match status" value="1"/>
</dbReference>
<dbReference type="SUPFAM" id="SSF51905">
    <property type="entry name" value="FAD/NAD(P)-binding domain"/>
    <property type="match status" value="1"/>
</dbReference>
<protein>
    <submittedName>
        <fullName evidence="5">2-polyprenyl-6-methoxyphenol hydroxylase-like FAD-dependent oxidoreductase</fullName>
    </submittedName>
</protein>
<dbReference type="Gene3D" id="3.50.50.60">
    <property type="entry name" value="FAD/NAD(P)-binding domain"/>
    <property type="match status" value="1"/>
</dbReference>